<gene>
    <name evidence="1" type="ORF">CC86DRAFT_406784</name>
</gene>
<organism evidence="1 2">
    <name type="scientific">Ophiobolus disseminans</name>
    <dbReference type="NCBI Taxonomy" id="1469910"/>
    <lineage>
        <taxon>Eukaryota</taxon>
        <taxon>Fungi</taxon>
        <taxon>Dikarya</taxon>
        <taxon>Ascomycota</taxon>
        <taxon>Pezizomycotina</taxon>
        <taxon>Dothideomycetes</taxon>
        <taxon>Pleosporomycetidae</taxon>
        <taxon>Pleosporales</taxon>
        <taxon>Pleosporineae</taxon>
        <taxon>Phaeosphaeriaceae</taxon>
        <taxon>Ophiobolus</taxon>
    </lineage>
</organism>
<name>A0A6A7A0B6_9PLEO</name>
<keyword evidence="2" id="KW-1185">Reference proteome</keyword>
<protein>
    <submittedName>
        <fullName evidence="1">Uncharacterized protein</fullName>
    </submittedName>
</protein>
<accession>A0A6A7A0B6</accession>
<evidence type="ECO:0000313" key="1">
    <source>
        <dbReference type="EMBL" id="KAF2826526.1"/>
    </source>
</evidence>
<reference evidence="1" key="1">
    <citation type="journal article" date="2020" name="Stud. Mycol.">
        <title>101 Dothideomycetes genomes: a test case for predicting lifestyles and emergence of pathogens.</title>
        <authorList>
            <person name="Haridas S."/>
            <person name="Albert R."/>
            <person name="Binder M."/>
            <person name="Bloem J."/>
            <person name="Labutti K."/>
            <person name="Salamov A."/>
            <person name="Andreopoulos B."/>
            <person name="Baker S."/>
            <person name="Barry K."/>
            <person name="Bills G."/>
            <person name="Bluhm B."/>
            <person name="Cannon C."/>
            <person name="Castanera R."/>
            <person name="Culley D."/>
            <person name="Daum C."/>
            <person name="Ezra D."/>
            <person name="Gonzalez J."/>
            <person name="Henrissat B."/>
            <person name="Kuo A."/>
            <person name="Liang C."/>
            <person name="Lipzen A."/>
            <person name="Lutzoni F."/>
            <person name="Magnuson J."/>
            <person name="Mondo S."/>
            <person name="Nolan M."/>
            <person name="Ohm R."/>
            <person name="Pangilinan J."/>
            <person name="Park H.-J."/>
            <person name="Ramirez L."/>
            <person name="Alfaro M."/>
            <person name="Sun H."/>
            <person name="Tritt A."/>
            <person name="Yoshinaga Y."/>
            <person name="Zwiers L.-H."/>
            <person name="Turgeon B."/>
            <person name="Goodwin S."/>
            <person name="Spatafora J."/>
            <person name="Crous P."/>
            <person name="Grigoriev I."/>
        </authorList>
    </citation>
    <scope>NUCLEOTIDE SEQUENCE</scope>
    <source>
        <strain evidence="1">CBS 113818</strain>
    </source>
</reference>
<dbReference type="AlphaFoldDB" id="A0A6A7A0B6"/>
<dbReference type="Proteomes" id="UP000799424">
    <property type="component" value="Unassembled WGS sequence"/>
</dbReference>
<sequence length="181" mass="19731">MWKECAAVELSAPRWRNWRWQPIAPARDTIVLLVARPPGCRVRRGGRPSPPVSRAIGSGLHGRVSALTGSDGVLHDGWRPLSFNGAHDLATDFAEGTVAALGVQERARPAPLYLARDDTSAAASPRSTNGCCTVWRLLDRTSPRASAAWPPMRVSLIGPSRRRAQQYLEYSAGTWSTRPVV</sequence>
<proteinExistence type="predicted"/>
<evidence type="ECO:0000313" key="2">
    <source>
        <dbReference type="Proteomes" id="UP000799424"/>
    </source>
</evidence>
<dbReference type="EMBL" id="MU006226">
    <property type="protein sequence ID" value="KAF2826526.1"/>
    <property type="molecule type" value="Genomic_DNA"/>
</dbReference>